<feature type="transmembrane region" description="Helical" evidence="1">
    <location>
        <begin position="91"/>
        <end position="116"/>
    </location>
</feature>
<dbReference type="AlphaFoldDB" id="A0A377PVY1"/>
<dbReference type="EMBL" id="UGJE01000002">
    <property type="protein sequence ID" value="STQ86411.1"/>
    <property type="molecule type" value="Genomic_DNA"/>
</dbReference>
<protein>
    <recommendedName>
        <fullName evidence="6">EI24 domain-containing protein</fullName>
    </recommendedName>
</protein>
<feature type="transmembrane region" description="Helical" evidence="1">
    <location>
        <begin position="208"/>
        <end position="226"/>
    </location>
</feature>
<gene>
    <name evidence="3" type="ORF">LS73_004450</name>
    <name evidence="2" type="ORF">NCTC12714_01218</name>
</gene>
<feature type="transmembrane region" description="Helical" evidence="1">
    <location>
        <begin position="232"/>
        <end position="253"/>
    </location>
</feature>
<evidence type="ECO:0008006" key="6">
    <source>
        <dbReference type="Google" id="ProtNLM"/>
    </source>
</evidence>
<dbReference type="OrthoDB" id="5325872at2"/>
<feature type="transmembrane region" description="Helical" evidence="1">
    <location>
        <begin position="35"/>
        <end position="58"/>
    </location>
</feature>
<evidence type="ECO:0000313" key="3">
    <source>
        <dbReference type="EMBL" id="TLE00438.1"/>
    </source>
</evidence>
<dbReference type="Proteomes" id="UP000255139">
    <property type="component" value="Unassembled WGS sequence"/>
</dbReference>
<keyword evidence="1" id="KW-0812">Transmembrane</keyword>
<feature type="transmembrane region" description="Helical" evidence="1">
    <location>
        <begin position="154"/>
        <end position="175"/>
    </location>
</feature>
<accession>A0A377PVY1</accession>
<keyword evidence="5" id="KW-1185">Reference proteome</keyword>
<evidence type="ECO:0000256" key="1">
    <source>
        <dbReference type="SAM" id="Phobius"/>
    </source>
</evidence>
<keyword evidence="1" id="KW-1133">Transmembrane helix</keyword>
<evidence type="ECO:0000313" key="2">
    <source>
        <dbReference type="EMBL" id="STQ86411.1"/>
    </source>
</evidence>
<sequence>MIYFRSNDQGFKNLFTNLQTSLIVSFNELKSVSMLALCILPMLFLSCLSISMLIISLYNFDWFLNKFPAMFVDYAMQSGFLNTFVYVTLNILAFIGMIISIVFIIGIVSIIINCFLSPFVVKLIQKNYYPNATLNPPLFMENIKLSSLLFIKTLMKFLILSTICLLLNLIGLGLIGMILSIFFFFRFYCVNLNYGIALCIMSDNEYKIFLKHNSLSLGLLNIIIFAPMYMPILGFFVLPWQIIAISYFMLSWYTRFYSIMNKQADEIEVEVIDITDNTKQTETIEIKQIN</sequence>
<reference evidence="2 5" key="2">
    <citation type="submission" date="2018-06" db="EMBL/GenBank/DDBJ databases">
        <authorList>
            <consortium name="Pathogen Informatics"/>
            <person name="Doyle S."/>
        </authorList>
    </citation>
    <scope>NUCLEOTIDE SEQUENCE [LARGE SCALE GENOMIC DNA]</scope>
    <source>
        <strain evidence="2 5">NCTC12714</strain>
    </source>
</reference>
<evidence type="ECO:0000313" key="4">
    <source>
        <dbReference type="Proteomes" id="UP000029922"/>
    </source>
</evidence>
<dbReference type="Proteomes" id="UP000029922">
    <property type="component" value="Unassembled WGS sequence"/>
</dbReference>
<reference evidence="3 4" key="1">
    <citation type="journal article" date="2014" name="Genome Announc.">
        <title>Draft genome sequences of eight enterohepatic helicobacter species isolated from both laboratory and wild rodents.</title>
        <authorList>
            <person name="Sheh A."/>
            <person name="Shen Z."/>
            <person name="Fox J.G."/>
        </authorList>
    </citation>
    <scope>NUCLEOTIDE SEQUENCE [LARGE SCALE GENOMIC DNA]</scope>
    <source>
        <strain evidence="3 4">ST1</strain>
    </source>
</reference>
<proteinExistence type="predicted"/>
<dbReference type="EMBL" id="JRPD02000007">
    <property type="protein sequence ID" value="TLE00438.1"/>
    <property type="molecule type" value="Genomic_DNA"/>
</dbReference>
<organism evidence="2 5">
    <name type="scientific">Helicobacter muridarum</name>
    <dbReference type="NCBI Taxonomy" id="216"/>
    <lineage>
        <taxon>Bacteria</taxon>
        <taxon>Pseudomonadati</taxon>
        <taxon>Campylobacterota</taxon>
        <taxon>Epsilonproteobacteria</taxon>
        <taxon>Campylobacterales</taxon>
        <taxon>Helicobacteraceae</taxon>
        <taxon>Helicobacter</taxon>
    </lineage>
</organism>
<name>A0A377PVY1_9HELI</name>
<keyword evidence="1" id="KW-0472">Membrane</keyword>
<dbReference type="RefSeq" id="WP_052089793.1">
    <property type="nucleotide sequence ID" value="NZ_FZML01000020.1"/>
</dbReference>
<evidence type="ECO:0000313" key="5">
    <source>
        <dbReference type="Proteomes" id="UP000255139"/>
    </source>
</evidence>